<dbReference type="Proteomes" id="UP000246077">
    <property type="component" value="Unassembled WGS sequence"/>
</dbReference>
<dbReference type="AlphaFoldDB" id="A0A317E2R5"/>
<evidence type="ECO:0000313" key="1">
    <source>
        <dbReference type="EMBL" id="PWR19673.1"/>
    </source>
</evidence>
<organism evidence="1 2">
    <name type="scientific">Zavarzinia compransoris</name>
    <dbReference type="NCBI Taxonomy" id="1264899"/>
    <lineage>
        <taxon>Bacteria</taxon>
        <taxon>Pseudomonadati</taxon>
        <taxon>Pseudomonadota</taxon>
        <taxon>Alphaproteobacteria</taxon>
        <taxon>Rhodospirillales</taxon>
        <taxon>Zavarziniaceae</taxon>
        <taxon>Zavarzinia</taxon>
    </lineage>
</organism>
<gene>
    <name evidence="1" type="ORF">DKG75_14485</name>
</gene>
<dbReference type="EMBL" id="QGLF01000004">
    <property type="protein sequence ID" value="PWR19673.1"/>
    <property type="molecule type" value="Genomic_DNA"/>
</dbReference>
<accession>A0A317E2R5</accession>
<reference evidence="2" key="1">
    <citation type="submission" date="2018-05" db="EMBL/GenBank/DDBJ databases">
        <title>Zavarzinia sp. HR-AS.</title>
        <authorList>
            <person name="Lee Y."/>
            <person name="Jeon C.O."/>
        </authorList>
    </citation>
    <scope>NUCLEOTIDE SEQUENCE [LARGE SCALE GENOMIC DNA]</scope>
    <source>
        <strain evidence="2">DSM 1231</strain>
    </source>
</reference>
<proteinExistence type="predicted"/>
<protein>
    <submittedName>
        <fullName evidence="1">Uncharacterized protein</fullName>
    </submittedName>
</protein>
<sequence length="69" mass="7486">MGRLRIDRDAGTGRFVDARIFRVRTLFSAGKPAGGMLPGHRPTQNVFSAEDMPERTRAAMAALLKDLGG</sequence>
<name>A0A317E2R5_9PROT</name>
<comment type="caution">
    <text evidence="1">The sequence shown here is derived from an EMBL/GenBank/DDBJ whole genome shotgun (WGS) entry which is preliminary data.</text>
</comment>
<keyword evidence="2" id="KW-1185">Reference proteome</keyword>
<evidence type="ECO:0000313" key="2">
    <source>
        <dbReference type="Proteomes" id="UP000246077"/>
    </source>
</evidence>